<dbReference type="Gene3D" id="4.10.240.10">
    <property type="entry name" value="Zn(2)-C6 fungal-type DNA-binding domain"/>
    <property type="match status" value="1"/>
</dbReference>
<dbReference type="PANTHER" id="PTHR31668">
    <property type="entry name" value="GLUCOSE TRANSPORT TRANSCRIPTION REGULATOR RGT1-RELATED-RELATED"/>
    <property type="match status" value="1"/>
</dbReference>
<evidence type="ECO:0000256" key="1">
    <source>
        <dbReference type="ARBA" id="ARBA00023242"/>
    </source>
</evidence>
<dbReference type="EMBL" id="JAOPGA020000955">
    <property type="protein sequence ID" value="KAL0483413.1"/>
    <property type="molecule type" value="Genomic_DNA"/>
</dbReference>
<name>A0AAW2Z348_9EUKA</name>
<reference evidence="3 4" key="1">
    <citation type="submission" date="2024-03" db="EMBL/GenBank/DDBJ databases">
        <title>The Acrasis kona genome and developmental transcriptomes reveal deep origins of eukaryotic multicellular pathways.</title>
        <authorList>
            <person name="Sheikh S."/>
            <person name="Fu C.-J."/>
            <person name="Brown M.W."/>
            <person name="Baldauf S.L."/>
        </authorList>
    </citation>
    <scope>NUCLEOTIDE SEQUENCE [LARGE SCALE GENOMIC DNA]</scope>
    <source>
        <strain evidence="3 4">ATCC MYA-3509</strain>
    </source>
</reference>
<sequence>MEQQTQLYSYQSCDSCRRQHKKCDKVLSGCSLCISKNKKCVYGDVVSKRGPKTKATKKLLDDISDDMLGQKDVSAKSESYTNAYSEICYVMPIIKKESTVRILNRIQNNTKIDEEDPSFKQEEVAFVYAILSVVVMCNNPQVSKEHFEKARTIISPHLDELLDNFAVASCCIYLGIWSSFQNQINRSKFYLGNVHNFINYQKSVNAGDYRLHFIQNEYATMVDILEQGMDMQRLFDDFVYRHYALQDFYTKNPSANGYEQPPPFYDSFLSVQDVESLSNANVESSESLQRTSKAIYHFYERLSPYFCSDQINERRTVTMLITHGAELQRYQKMDRGDLARRHADRISTIITTSNLIDFRVTGVLLKAAASVHLLEMENCVDDNDRRDLLQQLNNDYNSICRLSELSGLWKTRLEDVRVKLENVIWMQTNNNNITSNQMYKTTLEGNLTGSMLFQDEDNFLTKDDIEAYINSFHQESLF</sequence>
<gene>
    <name evidence="3" type="ORF">AKO1_014590</name>
</gene>
<feature type="domain" description="Zn(2)-C6 fungal-type" evidence="2">
    <location>
        <begin position="12"/>
        <end position="42"/>
    </location>
</feature>
<dbReference type="AlphaFoldDB" id="A0AAW2Z348"/>
<dbReference type="GO" id="GO:0000981">
    <property type="term" value="F:DNA-binding transcription factor activity, RNA polymerase II-specific"/>
    <property type="evidence" value="ECO:0007669"/>
    <property type="project" value="InterPro"/>
</dbReference>
<comment type="caution">
    <text evidence="3">The sequence shown here is derived from an EMBL/GenBank/DDBJ whole genome shotgun (WGS) entry which is preliminary data.</text>
</comment>
<dbReference type="SMART" id="SM00066">
    <property type="entry name" value="GAL4"/>
    <property type="match status" value="1"/>
</dbReference>
<accession>A0AAW2Z348</accession>
<dbReference type="CDD" id="cd00067">
    <property type="entry name" value="GAL4"/>
    <property type="match status" value="1"/>
</dbReference>
<organism evidence="3 4">
    <name type="scientific">Acrasis kona</name>
    <dbReference type="NCBI Taxonomy" id="1008807"/>
    <lineage>
        <taxon>Eukaryota</taxon>
        <taxon>Discoba</taxon>
        <taxon>Heterolobosea</taxon>
        <taxon>Tetramitia</taxon>
        <taxon>Eutetramitia</taxon>
        <taxon>Acrasidae</taxon>
        <taxon>Acrasis</taxon>
    </lineage>
</organism>
<evidence type="ECO:0000313" key="4">
    <source>
        <dbReference type="Proteomes" id="UP001431209"/>
    </source>
</evidence>
<dbReference type="PROSITE" id="PS00463">
    <property type="entry name" value="ZN2_CY6_FUNGAL_1"/>
    <property type="match status" value="1"/>
</dbReference>
<dbReference type="SUPFAM" id="SSF57701">
    <property type="entry name" value="Zn2/Cys6 DNA-binding domain"/>
    <property type="match status" value="1"/>
</dbReference>
<dbReference type="InterPro" id="IPR036864">
    <property type="entry name" value="Zn2-C6_fun-type_DNA-bd_sf"/>
</dbReference>
<dbReference type="InterPro" id="IPR050797">
    <property type="entry name" value="Carb_Metab_Trans_Reg"/>
</dbReference>
<dbReference type="InterPro" id="IPR001138">
    <property type="entry name" value="Zn2Cys6_DnaBD"/>
</dbReference>
<evidence type="ECO:0000259" key="2">
    <source>
        <dbReference type="PROSITE" id="PS50048"/>
    </source>
</evidence>
<keyword evidence="1" id="KW-0539">Nucleus</keyword>
<keyword evidence="4" id="KW-1185">Reference proteome</keyword>
<proteinExistence type="predicted"/>
<dbReference type="Proteomes" id="UP001431209">
    <property type="component" value="Unassembled WGS sequence"/>
</dbReference>
<dbReference type="Pfam" id="PF00172">
    <property type="entry name" value="Zn_clus"/>
    <property type="match status" value="1"/>
</dbReference>
<dbReference type="GO" id="GO:0008270">
    <property type="term" value="F:zinc ion binding"/>
    <property type="evidence" value="ECO:0007669"/>
    <property type="project" value="InterPro"/>
</dbReference>
<dbReference type="PROSITE" id="PS50048">
    <property type="entry name" value="ZN2_CY6_FUNGAL_2"/>
    <property type="match status" value="1"/>
</dbReference>
<evidence type="ECO:0000313" key="3">
    <source>
        <dbReference type="EMBL" id="KAL0483413.1"/>
    </source>
</evidence>
<protein>
    <recommendedName>
        <fullName evidence="2">Zn(2)-C6 fungal-type domain-containing protein</fullName>
    </recommendedName>
</protein>